<evidence type="ECO:0000256" key="3">
    <source>
        <dbReference type="ARBA" id="ARBA00022989"/>
    </source>
</evidence>
<dbReference type="EMBL" id="ADVG01000005">
    <property type="protein sequence ID" value="EFH80213.1"/>
    <property type="molecule type" value="Genomic_DNA"/>
</dbReference>
<reference evidence="8 9" key="1">
    <citation type="journal article" date="2011" name="Stand. Genomic Sci.">
        <title>Non-contiguous finished genome sequence and contextual data of the filamentous soil bacterium Ktedonobacter racemifer type strain (SOSP1-21).</title>
        <authorList>
            <person name="Chang Y.J."/>
            <person name="Land M."/>
            <person name="Hauser L."/>
            <person name="Chertkov O."/>
            <person name="Del Rio T.G."/>
            <person name="Nolan M."/>
            <person name="Copeland A."/>
            <person name="Tice H."/>
            <person name="Cheng J.F."/>
            <person name="Lucas S."/>
            <person name="Han C."/>
            <person name="Goodwin L."/>
            <person name="Pitluck S."/>
            <person name="Ivanova N."/>
            <person name="Ovchinikova G."/>
            <person name="Pati A."/>
            <person name="Chen A."/>
            <person name="Palaniappan K."/>
            <person name="Mavromatis K."/>
            <person name="Liolios K."/>
            <person name="Brettin T."/>
            <person name="Fiebig A."/>
            <person name="Rohde M."/>
            <person name="Abt B."/>
            <person name="Goker M."/>
            <person name="Detter J.C."/>
            <person name="Woyke T."/>
            <person name="Bristow J."/>
            <person name="Eisen J.A."/>
            <person name="Markowitz V."/>
            <person name="Hugenholtz P."/>
            <person name="Kyrpides N.C."/>
            <person name="Klenk H.P."/>
            <person name="Lapidus A."/>
        </authorList>
    </citation>
    <scope>NUCLEOTIDE SEQUENCE [LARGE SCALE GENOMIC DNA]</scope>
    <source>
        <strain evidence="9">DSM 44963</strain>
    </source>
</reference>
<evidence type="ECO:0000256" key="5">
    <source>
        <dbReference type="SAM" id="MobiDB-lite"/>
    </source>
</evidence>
<evidence type="ECO:0000256" key="6">
    <source>
        <dbReference type="SAM" id="Phobius"/>
    </source>
</evidence>
<protein>
    <submittedName>
        <fullName evidence="8">Drug resistance transporter, EmrB/QacA subfamily</fullName>
    </submittedName>
</protein>
<dbReference type="RefSeq" id="WP_007922646.1">
    <property type="nucleotide sequence ID" value="NZ_ADVG01000005.1"/>
</dbReference>
<feature type="transmembrane region" description="Helical" evidence="6">
    <location>
        <begin position="50"/>
        <end position="70"/>
    </location>
</feature>
<feature type="transmembrane region" description="Helical" evidence="6">
    <location>
        <begin position="205"/>
        <end position="222"/>
    </location>
</feature>
<feature type="transmembrane region" description="Helical" evidence="6">
    <location>
        <begin position="140"/>
        <end position="163"/>
    </location>
</feature>
<feature type="transmembrane region" description="Helical" evidence="6">
    <location>
        <begin position="234"/>
        <end position="253"/>
    </location>
</feature>
<comment type="subcellular location">
    <subcellularLocation>
        <location evidence="1">Cell membrane</location>
        <topology evidence="1">Multi-pass membrane protein</topology>
    </subcellularLocation>
</comment>
<comment type="caution">
    <text evidence="8">The sequence shown here is derived from an EMBL/GenBank/DDBJ whole genome shotgun (WGS) entry which is preliminary data.</text>
</comment>
<dbReference type="PANTHER" id="PTHR42718">
    <property type="entry name" value="MAJOR FACILITATOR SUPERFAMILY MULTIDRUG TRANSPORTER MFSC"/>
    <property type="match status" value="1"/>
</dbReference>
<evidence type="ECO:0000259" key="7">
    <source>
        <dbReference type="PROSITE" id="PS50850"/>
    </source>
</evidence>
<feature type="region of interest" description="Disordered" evidence="5">
    <location>
        <begin position="496"/>
        <end position="519"/>
    </location>
</feature>
<sequence length="657" mass="71238">MQTLARASVDSRRWKALLVVLTGTFMAVLDAFIVNVALPPIQQELHTSFAQVQLVLAGYTLAYAVGLITGGRLGDIFGRKRLFQFGMLGFTCTSLLCGLAPEPSILIASRVIQGLTASLMLPQVLSIIQVSFHGDERAKAFGIYGAVIGIASILGQVVGGILITGNLFGLGWRNVFLVNVPVGIIALIIGFFVIEESTTRENRKLDLIGVGLIALTLALFVYPLTEGRDTGWPLWIILCLLLSIPFFITFLLYERHVTRTSTSPLLPLSLFRERRFTLGIIIALAYYGENAALFFTLVLFLQVGHGFSPLSSGLTFLPLGLGSFISSLLMPRFVTRFGLRVLCSGAALLILGDVGTIFVVQHIGTTLHNGFPLFPVLLCVGLGQGLIGPPLVNAALSTIPSRYTGAASGVLSTVTQISNVLGVAFISLIFFGLLGSQVQMPMKPGLLPQYYGQAFVASLSALVVMAVITFFLSALLCRNKTGKGALATGHVRSTVQDTSKSGKPSLAAGVVSKGQREESSKRNILARRELRPAASYQCTLMPQPEQCPGCGQWLWVAYHYSRKIMRLDDLYEITLVVRRCYNPLCQYSHLGYRRSLGAASWRVWVRSDRLNRNVAFCRASQRAGDPSMFTISPCPDCWSYCHASGASLRGIGDTAPN</sequence>
<feature type="transmembrane region" description="Helical" evidence="6">
    <location>
        <begin position="16"/>
        <end position="38"/>
    </location>
</feature>
<evidence type="ECO:0000256" key="1">
    <source>
        <dbReference type="ARBA" id="ARBA00004651"/>
    </source>
</evidence>
<dbReference type="GO" id="GO:0022857">
    <property type="term" value="F:transmembrane transporter activity"/>
    <property type="evidence" value="ECO:0007669"/>
    <property type="project" value="InterPro"/>
</dbReference>
<dbReference type="SUPFAM" id="SSF103473">
    <property type="entry name" value="MFS general substrate transporter"/>
    <property type="match status" value="1"/>
</dbReference>
<organism evidence="8 9">
    <name type="scientific">Ktedonobacter racemifer DSM 44963</name>
    <dbReference type="NCBI Taxonomy" id="485913"/>
    <lineage>
        <taxon>Bacteria</taxon>
        <taxon>Bacillati</taxon>
        <taxon>Chloroflexota</taxon>
        <taxon>Ktedonobacteria</taxon>
        <taxon>Ktedonobacterales</taxon>
        <taxon>Ktedonobacteraceae</taxon>
        <taxon>Ktedonobacter</taxon>
    </lineage>
</organism>
<keyword evidence="2 6" id="KW-0812">Transmembrane</keyword>
<dbReference type="GO" id="GO:0005886">
    <property type="term" value="C:plasma membrane"/>
    <property type="evidence" value="ECO:0007669"/>
    <property type="project" value="UniProtKB-SubCell"/>
</dbReference>
<dbReference type="OrthoDB" id="146360at2"/>
<dbReference type="CDD" id="cd17321">
    <property type="entry name" value="MFS_MMR_MDR_like"/>
    <property type="match status" value="1"/>
</dbReference>
<dbReference type="STRING" id="485913.Krac_0792"/>
<dbReference type="Gene3D" id="1.20.1250.20">
    <property type="entry name" value="MFS general substrate transporter like domains"/>
    <property type="match status" value="1"/>
</dbReference>
<dbReference type="InParanoid" id="D6U8K2"/>
<dbReference type="AlphaFoldDB" id="D6U8K2"/>
<dbReference type="PRINTS" id="PR01036">
    <property type="entry name" value="TCRTETB"/>
</dbReference>
<dbReference type="InterPro" id="IPR036259">
    <property type="entry name" value="MFS_trans_sf"/>
</dbReference>
<accession>D6U8K2</accession>
<proteinExistence type="predicted"/>
<evidence type="ECO:0000313" key="8">
    <source>
        <dbReference type="EMBL" id="EFH80213.1"/>
    </source>
</evidence>
<dbReference type="InterPro" id="IPR011701">
    <property type="entry name" value="MFS"/>
</dbReference>
<dbReference type="PANTHER" id="PTHR42718:SF39">
    <property type="entry name" value="ACTINORHODIN TRANSPORTER-RELATED"/>
    <property type="match status" value="1"/>
</dbReference>
<keyword evidence="4 6" id="KW-0472">Membrane</keyword>
<dbReference type="Proteomes" id="UP000004508">
    <property type="component" value="Unassembled WGS sequence"/>
</dbReference>
<dbReference type="eggNOG" id="COG0477">
    <property type="taxonomic scope" value="Bacteria"/>
</dbReference>
<dbReference type="Pfam" id="PF07690">
    <property type="entry name" value="MFS_1"/>
    <property type="match status" value="1"/>
</dbReference>
<feature type="transmembrane region" description="Helical" evidence="6">
    <location>
        <begin position="417"/>
        <end position="434"/>
    </location>
</feature>
<feature type="transmembrane region" description="Helical" evidence="6">
    <location>
        <begin position="276"/>
        <end position="301"/>
    </location>
</feature>
<dbReference type="Gene3D" id="1.20.1720.10">
    <property type="entry name" value="Multidrug resistance protein D"/>
    <property type="match status" value="1"/>
</dbReference>
<feature type="transmembrane region" description="Helical" evidence="6">
    <location>
        <begin position="175"/>
        <end position="193"/>
    </location>
</feature>
<evidence type="ECO:0000256" key="4">
    <source>
        <dbReference type="ARBA" id="ARBA00023136"/>
    </source>
</evidence>
<feature type="transmembrane region" description="Helical" evidence="6">
    <location>
        <begin position="341"/>
        <end position="361"/>
    </location>
</feature>
<feature type="transmembrane region" description="Helical" evidence="6">
    <location>
        <begin position="454"/>
        <end position="477"/>
    </location>
</feature>
<keyword evidence="9" id="KW-1185">Reference proteome</keyword>
<keyword evidence="3 6" id="KW-1133">Transmembrane helix</keyword>
<name>D6U8K2_KTERA</name>
<feature type="transmembrane region" description="Helical" evidence="6">
    <location>
        <begin position="307"/>
        <end position="329"/>
    </location>
</feature>
<evidence type="ECO:0000256" key="2">
    <source>
        <dbReference type="ARBA" id="ARBA00022692"/>
    </source>
</evidence>
<gene>
    <name evidence="8" type="ORF">Krac_0792</name>
</gene>
<dbReference type="InterPro" id="IPR020846">
    <property type="entry name" value="MFS_dom"/>
</dbReference>
<evidence type="ECO:0000313" key="9">
    <source>
        <dbReference type="Proteomes" id="UP000004508"/>
    </source>
</evidence>
<feature type="domain" description="Major facilitator superfamily (MFS) profile" evidence="7">
    <location>
        <begin position="16"/>
        <end position="477"/>
    </location>
</feature>
<feature type="transmembrane region" description="Helical" evidence="6">
    <location>
        <begin position="373"/>
        <end position="396"/>
    </location>
</feature>
<dbReference type="PROSITE" id="PS50850">
    <property type="entry name" value="MFS"/>
    <property type="match status" value="1"/>
</dbReference>